<evidence type="ECO:0000313" key="5">
    <source>
        <dbReference type="Proteomes" id="UP001296873"/>
    </source>
</evidence>
<dbReference type="PANTHER" id="PTHR30461:SF23">
    <property type="entry name" value="DNA RECOMBINASE-RELATED"/>
    <property type="match status" value="1"/>
</dbReference>
<dbReference type="Pfam" id="PF07508">
    <property type="entry name" value="Recombinase"/>
    <property type="match status" value="1"/>
</dbReference>
<dbReference type="PROSITE" id="PS51737">
    <property type="entry name" value="RECOMBINASE_DNA_BIND"/>
    <property type="match status" value="1"/>
</dbReference>
<dbReference type="EMBL" id="NRRL01000195">
    <property type="protein sequence ID" value="MBK1671460.1"/>
    <property type="molecule type" value="Genomic_DNA"/>
</dbReference>
<dbReference type="InterPro" id="IPR011109">
    <property type="entry name" value="DNA_bind_recombinase_dom"/>
</dbReference>
<dbReference type="Pfam" id="PF00239">
    <property type="entry name" value="Resolvase"/>
    <property type="match status" value="1"/>
</dbReference>
<gene>
    <name evidence="4" type="ORF">CKO28_26020</name>
</gene>
<feature type="domain" description="Recombinase" evidence="3">
    <location>
        <begin position="171"/>
        <end position="318"/>
    </location>
</feature>
<comment type="caution">
    <text evidence="4">The sequence shown here is derived from an EMBL/GenBank/DDBJ whole genome shotgun (WGS) entry which is preliminary data.</text>
</comment>
<feature type="domain" description="Resolvase/invertase-type recombinase catalytic" evidence="2">
    <location>
        <begin position="13"/>
        <end position="164"/>
    </location>
</feature>
<evidence type="ECO:0000256" key="1">
    <source>
        <dbReference type="SAM" id="MobiDB-lite"/>
    </source>
</evidence>
<evidence type="ECO:0008006" key="6">
    <source>
        <dbReference type="Google" id="ProtNLM"/>
    </source>
</evidence>
<dbReference type="SMART" id="SM00857">
    <property type="entry name" value="Resolvase"/>
    <property type="match status" value="1"/>
</dbReference>
<dbReference type="CDD" id="cd00338">
    <property type="entry name" value="Ser_Recombinase"/>
    <property type="match status" value="1"/>
</dbReference>
<feature type="region of interest" description="Disordered" evidence="1">
    <location>
        <begin position="265"/>
        <end position="284"/>
    </location>
</feature>
<dbReference type="InterPro" id="IPR038109">
    <property type="entry name" value="DNA_bind_recomb_sf"/>
</dbReference>
<sequence length="703" mass="79121">MPEKVKRSHRDRLAIVYIRQSTMQQLERNQESTRLQYALVERAVQFGWPRERVVVIDDDLGCSGSSAEGRLGFQRLVAEVGLDHVGLVLGIEMSRLARSCRDWHQLLEICALFDTLIADVDGVYDPASYNDRLLLGLKGTMSEAELHIIKARMEAGRRAKAQRGELGKTVPMGYVRLPSGEVALDPDAQAQATIRLIFNLFDRFRTVNGVLTYLVAHDIQLPVRARWGPRKGDLEWHRPNRPSLYNLFVNPIYAGVYAYGVRQVDRRRQRPGRPGTGRGSPRPENAEVFLLDRMPAYITLEHYQRNRAQIAANRADRTGPVRAGQALLSGLLVCGRCGLRMNAHYNNNGGALRYSCDRMASDYGEAVCQSLMGASVDALVAELVLQALQPAALEASLAVAGNLEVERAELDRHWRQRLERARYASERARRQYDAVDPDNRLVAGTLERVWEEALGEEAKLADAYAQFQRDQPSVPDAAELAQLRELATDLPGLWAAETTTQADRQTIVRMLLERVLVEVVDDSEQVRVQCHWHGGHRTAHTLIRPVAKLSALTTYNQLLERAADLRRAGGSYTEVAETLNAEGWRPAKRRTTFNEQMVYRLLSKTGVVKPRYRRAPVDLPREADEWTVRELAAEIGMPEATLYGWVQQGRLRSRRIPVGRGYANLVHADASTIANLKAIRATPAPWHRRPPVVEDDRSPTIES</sequence>
<reference evidence="4 5" key="1">
    <citation type="journal article" date="2020" name="Microorganisms">
        <title>Osmotic Adaptation and Compatible Solute Biosynthesis of Phototrophic Bacteria as Revealed from Genome Analyses.</title>
        <authorList>
            <person name="Imhoff J.F."/>
            <person name="Rahn T."/>
            <person name="Kunzel S."/>
            <person name="Keller A."/>
            <person name="Neulinger S.C."/>
        </authorList>
    </citation>
    <scope>NUCLEOTIDE SEQUENCE [LARGE SCALE GENOMIC DNA]</scope>
    <source>
        <strain evidence="4 5">DSM 9895</strain>
    </source>
</reference>
<evidence type="ECO:0000313" key="4">
    <source>
        <dbReference type="EMBL" id="MBK1671460.1"/>
    </source>
</evidence>
<dbReference type="Gene3D" id="3.90.1750.20">
    <property type="entry name" value="Putative Large Serine Recombinase, Chain B, Domain 2"/>
    <property type="match status" value="1"/>
</dbReference>
<dbReference type="PANTHER" id="PTHR30461">
    <property type="entry name" value="DNA-INVERTASE FROM LAMBDOID PROPHAGE"/>
    <property type="match status" value="1"/>
</dbReference>
<evidence type="ECO:0000259" key="3">
    <source>
        <dbReference type="PROSITE" id="PS51737"/>
    </source>
</evidence>
<dbReference type="PROSITE" id="PS51736">
    <property type="entry name" value="RECOMBINASES_3"/>
    <property type="match status" value="1"/>
</dbReference>
<organism evidence="4 5">
    <name type="scientific">Rhodovibrio sodomensis</name>
    <dbReference type="NCBI Taxonomy" id="1088"/>
    <lineage>
        <taxon>Bacteria</taxon>
        <taxon>Pseudomonadati</taxon>
        <taxon>Pseudomonadota</taxon>
        <taxon>Alphaproteobacteria</taxon>
        <taxon>Rhodospirillales</taxon>
        <taxon>Rhodovibrionaceae</taxon>
        <taxon>Rhodovibrio</taxon>
    </lineage>
</organism>
<dbReference type="InterPro" id="IPR006119">
    <property type="entry name" value="Resolv_N"/>
</dbReference>
<dbReference type="SUPFAM" id="SSF53041">
    <property type="entry name" value="Resolvase-like"/>
    <property type="match status" value="1"/>
</dbReference>
<keyword evidence="5" id="KW-1185">Reference proteome</keyword>
<dbReference type="InterPro" id="IPR050639">
    <property type="entry name" value="SSR_resolvase"/>
</dbReference>
<dbReference type="Proteomes" id="UP001296873">
    <property type="component" value="Unassembled WGS sequence"/>
</dbReference>
<dbReference type="Pfam" id="PF13408">
    <property type="entry name" value="Zn_ribbon_recom"/>
    <property type="match status" value="1"/>
</dbReference>
<accession>A0ABS1DLQ3</accession>
<dbReference type="InterPro" id="IPR036162">
    <property type="entry name" value="Resolvase-like_N_sf"/>
</dbReference>
<dbReference type="InterPro" id="IPR025827">
    <property type="entry name" value="Zn_ribbon_recom_dom"/>
</dbReference>
<evidence type="ECO:0000259" key="2">
    <source>
        <dbReference type="PROSITE" id="PS51736"/>
    </source>
</evidence>
<proteinExistence type="predicted"/>
<dbReference type="Gene3D" id="3.40.50.1390">
    <property type="entry name" value="Resolvase, N-terminal catalytic domain"/>
    <property type="match status" value="1"/>
</dbReference>
<name>A0ABS1DLQ3_9PROT</name>
<protein>
    <recommendedName>
        <fullName evidence="6">Recombinase family protein</fullName>
    </recommendedName>
</protein>